<feature type="non-terminal residue" evidence="3">
    <location>
        <position position="1"/>
    </location>
</feature>
<dbReference type="Proteomes" id="UP000663826">
    <property type="component" value="Unassembled WGS sequence"/>
</dbReference>
<feature type="coiled-coil region" evidence="1">
    <location>
        <begin position="404"/>
        <end position="434"/>
    </location>
</feature>
<feature type="region of interest" description="Disordered" evidence="2">
    <location>
        <begin position="1"/>
        <end position="26"/>
    </location>
</feature>
<sequence>QHGPLDSLGNAGDGDEVHNVEPLLDVEESYEVTDGDASMAHATEVDMLLSSNASEDVLQDDQEMEHGEEEEEEDEEEEEEEDEEEDSMATFGDSTLDPLNMTTDDVSQEYREDQPMDNTQTLTDSSSGRMPAPYSRTAIDHPTTREVISILLPGILDTSSQSQSQSRSLPTGTPDPGSIPPTLPSAIVPDALAQPGSQTQTQSQQDNTHSSIEEPASSWSIPQLGQLPPQNDTISNFTPTNPGLKPSPATLSPDRGCILLSNLDVGANEHDQAGTTDPELSSQINGSQPSQETGPNSTEALSIPTPSRSSELVPVPDMSVEVFKKQARHSSPESDIGEFSPREFSPSRPNSRLSERAFARPYQQAVAYQSSPSSGDGWNNVLRGGRSSLQNSPSFHHSVDEDAKKQIQEQAARIQALLADLVNLEAAKKAIETEASAFVQSTNRLNEVLQQAHEEHAQELKMQADTITDLKSQLEVVRNQYETAESQREFALDQYTKASTEAKRISDENRTLEAKVERLERQLNSGLRQWQSGFESNVARHKQEVQILQGQLKLEREIYARSKAPELCRRAAEWYGLKKRVEELEEEAVEAERREALLREREVEIRRRELAIADREQVLEDSVRATQSQPQTTQRLSQDDLQTETMLTDQSAILVSLDGELGEEMVWMCSYRESTGKICGKVFDSMGMLLAHVLDAGGHEVEATCECAQAS</sequence>
<evidence type="ECO:0000313" key="3">
    <source>
        <dbReference type="EMBL" id="CAE6461613.1"/>
    </source>
</evidence>
<feature type="coiled-coil region" evidence="1">
    <location>
        <begin position="467"/>
        <end position="529"/>
    </location>
</feature>
<feature type="region of interest" description="Disordered" evidence="2">
    <location>
        <begin position="47"/>
        <end position="141"/>
    </location>
</feature>
<keyword evidence="1" id="KW-0175">Coiled coil</keyword>
<feature type="compositionally biased region" description="Polar residues" evidence="2">
    <location>
        <begin position="273"/>
        <end position="310"/>
    </location>
</feature>
<dbReference type="AlphaFoldDB" id="A0A8H3BP55"/>
<dbReference type="EMBL" id="CAJMWQ010001775">
    <property type="protein sequence ID" value="CAE6461613.1"/>
    <property type="molecule type" value="Genomic_DNA"/>
</dbReference>
<organism evidence="3 4">
    <name type="scientific">Rhizoctonia solani</name>
    <dbReference type="NCBI Taxonomy" id="456999"/>
    <lineage>
        <taxon>Eukaryota</taxon>
        <taxon>Fungi</taxon>
        <taxon>Dikarya</taxon>
        <taxon>Basidiomycota</taxon>
        <taxon>Agaricomycotina</taxon>
        <taxon>Agaricomycetes</taxon>
        <taxon>Cantharellales</taxon>
        <taxon>Ceratobasidiaceae</taxon>
        <taxon>Rhizoctonia</taxon>
    </lineage>
</organism>
<feature type="compositionally biased region" description="Polar residues" evidence="2">
    <location>
        <begin position="217"/>
        <end position="241"/>
    </location>
</feature>
<feature type="region of interest" description="Disordered" evidence="2">
    <location>
        <begin position="157"/>
        <end position="255"/>
    </location>
</feature>
<reference evidence="3" key="1">
    <citation type="submission" date="2021-01" db="EMBL/GenBank/DDBJ databases">
        <authorList>
            <person name="Kaushik A."/>
        </authorList>
    </citation>
    <scope>NUCLEOTIDE SEQUENCE</scope>
    <source>
        <strain evidence="3">AG1-1B</strain>
    </source>
</reference>
<proteinExistence type="predicted"/>
<evidence type="ECO:0000256" key="1">
    <source>
        <dbReference type="SAM" id="Coils"/>
    </source>
</evidence>
<feature type="compositionally biased region" description="Acidic residues" evidence="2">
    <location>
        <begin position="57"/>
        <end position="87"/>
    </location>
</feature>
<protein>
    <submittedName>
        <fullName evidence="3">Uncharacterized protein</fullName>
    </submittedName>
</protein>
<name>A0A8H3BP55_9AGAM</name>
<comment type="caution">
    <text evidence="3">The sequence shown here is derived from an EMBL/GenBank/DDBJ whole genome shotgun (WGS) entry which is preliminary data.</text>
</comment>
<gene>
    <name evidence="3" type="ORF">RDB_LOCUS88764</name>
</gene>
<accession>A0A8H3BP55</accession>
<feature type="compositionally biased region" description="Polar residues" evidence="2">
    <location>
        <begin position="116"/>
        <end position="128"/>
    </location>
</feature>
<feature type="coiled-coil region" evidence="1">
    <location>
        <begin position="574"/>
        <end position="601"/>
    </location>
</feature>
<evidence type="ECO:0000313" key="4">
    <source>
        <dbReference type="Proteomes" id="UP000663826"/>
    </source>
</evidence>
<feature type="compositionally biased region" description="Low complexity" evidence="2">
    <location>
        <begin position="159"/>
        <end position="168"/>
    </location>
</feature>
<feature type="region of interest" description="Disordered" evidence="2">
    <location>
        <begin position="268"/>
        <end position="351"/>
    </location>
</feature>
<evidence type="ECO:0000256" key="2">
    <source>
        <dbReference type="SAM" id="MobiDB-lite"/>
    </source>
</evidence>